<evidence type="ECO:0000256" key="3">
    <source>
        <dbReference type="PROSITE-ProRule" id="PRU00703"/>
    </source>
</evidence>
<evidence type="ECO:0000313" key="7">
    <source>
        <dbReference type="Proteomes" id="UP000092600"/>
    </source>
</evidence>
<keyword evidence="1" id="KW-0677">Repeat</keyword>
<dbReference type="Proteomes" id="UP000092600">
    <property type="component" value="Unassembled WGS sequence"/>
</dbReference>
<organism evidence="6 7">
    <name type="scientific">Ananas comosus</name>
    <name type="common">Pineapple</name>
    <name type="synonym">Ananas ananas</name>
    <dbReference type="NCBI Taxonomy" id="4615"/>
    <lineage>
        <taxon>Eukaryota</taxon>
        <taxon>Viridiplantae</taxon>
        <taxon>Streptophyta</taxon>
        <taxon>Embryophyta</taxon>
        <taxon>Tracheophyta</taxon>
        <taxon>Spermatophyta</taxon>
        <taxon>Magnoliopsida</taxon>
        <taxon>Liliopsida</taxon>
        <taxon>Poales</taxon>
        <taxon>Bromeliaceae</taxon>
        <taxon>Bromelioideae</taxon>
        <taxon>Ananas</taxon>
    </lineage>
</organism>
<feature type="region of interest" description="Disordered" evidence="4">
    <location>
        <begin position="285"/>
        <end position="327"/>
    </location>
</feature>
<evidence type="ECO:0000256" key="2">
    <source>
        <dbReference type="ARBA" id="ARBA00023122"/>
    </source>
</evidence>
<keyword evidence="2 3" id="KW-0129">CBS domain</keyword>
<reference evidence="6 7" key="1">
    <citation type="journal article" date="2016" name="DNA Res.">
        <title>The draft genome of MD-2 pineapple using hybrid error correction of long reads.</title>
        <authorList>
            <person name="Redwan R.M."/>
            <person name="Saidin A."/>
            <person name="Kumar S.V."/>
        </authorList>
    </citation>
    <scope>NUCLEOTIDE SEQUENCE [LARGE SCALE GENOMIC DNA]</scope>
    <source>
        <strain evidence="7">cv. MD2</strain>
        <tissue evidence="6">Leaf</tissue>
    </source>
</reference>
<dbReference type="GO" id="GO:0005634">
    <property type="term" value="C:nucleus"/>
    <property type="evidence" value="ECO:0007669"/>
    <property type="project" value="TreeGrafter"/>
</dbReference>
<evidence type="ECO:0000259" key="5">
    <source>
        <dbReference type="PROSITE" id="PS51371"/>
    </source>
</evidence>
<dbReference type="SUPFAM" id="SSF54631">
    <property type="entry name" value="CBS-domain pair"/>
    <property type="match status" value="1"/>
</dbReference>
<dbReference type="InterPro" id="IPR000644">
    <property type="entry name" value="CBS_dom"/>
</dbReference>
<dbReference type="PANTHER" id="PTHR13780:SF128">
    <property type="entry name" value="CBS DOMAIN-CONTAINING PROTEIN"/>
    <property type="match status" value="1"/>
</dbReference>
<sequence>MAVSLLQSHEVSDLCIGKPPLRSLPPSAAVGEALAELKRGGDAFLGVWASPERGAFAGKVCMVDVLCFLCAEDNIASPAAALDKPVSALIPKGPALVRRVEPHSSLLEALDAILDGAQSLVVPIRSASAAARKKPSAAASPEFCWLTPEDFVRFFLSSIALFSPAAALSVSALGVVRPASLAVRHYDPALSAVPLLRAALAEQTSVAVLADDGRRLIGEISPSTLVHCADESAAAALAVLSAGDLMSFLDCFGAPPESTLRAVKSRLADAGLLGMLDLLDPDVPPPFSSSSSSSASSASSSSDDDDEPSPPPTKPRRARSMGSYSARMGRRSEEAIVCHPRSSLVAVMIQALAHRVSYVWVVDDDDDYALVGIVRFADMLRVFRRQIQHQPLPEGE</sequence>
<evidence type="ECO:0000256" key="4">
    <source>
        <dbReference type="SAM" id="MobiDB-lite"/>
    </source>
</evidence>
<proteinExistence type="predicted"/>
<dbReference type="PANTHER" id="PTHR13780">
    <property type="entry name" value="AMP-ACTIVATED PROTEIN KINASE, GAMMA REGULATORY SUBUNIT"/>
    <property type="match status" value="1"/>
</dbReference>
<protein>
    <submittedName>
        <fullName evidence="6">CBS domain-containing protein CBSX5</fullName>
    </submittedName>
</protein>
<accession>A0A199VGY7</accession>
<dbReference type="Gene3D" id="3.10.580.10">
    <property type="entry name" value="CBS-domain"/>
    <property type="match status" value="1"/>
</dbReference>
<feature type="domain" description="CBS" evidence="5">
    <location>
        <begin position="328"/>
        <end position="392"/>
    </location>
</feature>
<name>A0A199VGY7_ANACO</name>
<dbReference type="PROSITE" id="PS51371">
    <property type="entry name" value="CBS"/>
    <property type="match status" value="1"/>
</dbReference>
<evidence type="ECO:0000256" key="1">
    <source>
        <dbReference type="ARBA" id="ARBA00022737"/>
    </source>
</evidence>
<dbReference type="EMBL" id="LSRQ01001823">
    <property type="protein sequence ID" value="OAY76369.1"/>
    <property type="molecule type" value="Genomic_DNA"/>
</dbReference>
<evidence type="ECO:0000313" key="6">
    <source>
        <dbReference type="EMBL" id="OAY76369.1"/>
    </source>
</evidence>
<dbReference type="AlphaFoldDB" id="A0A199VGY7"/>
<dbReference type="Pfam" id="PF00571">
    <property type="entry name" value="CBS"/>
    <property type="match status" value="1"/>
</dbReference>
<dbReference type="STRING" id="4615.A0A199VGY7"/>
<dbReference type="InterPro" id="IPR046342">
    <property type="entry name" value="CBS_dom_sf"/>
</dbReference>
<comment type="caution">
    <text evidence="6">The sequence shown here is derived from an EMBL/GenBank/DDBJ whole genome shotgun (WGS) entry which is preliminary data.</text>
</comment>
<gene>
    <name evidence="6" type="ORF">ACMD2_19790</name>
</gene>
<dbReference type="InterPro" id="IPR050511">
    <property type="entry name" value="AMPK_gamma/SDS23_families"/>
</dbReference>
<dbReference type="GO" id="GO:0005737">
    <property type="term" value="C:cytoplasm"/>
    <property type="evidence" value="ECO:0007669"/>
    <property type="project" value="TreeGrafter"/>
</dbReference>
<feature type="compositionally biased region" description="Low complexity" evidence="4">
    <location>
        <begin position="288"/>
        <end position="301"/>
    </location>
</feature>